<protein>
    <recommendedName>
        <fullName evidence="8">Carbamoyltransferase</fullName>
        <ecNumber evidence="8">6.2.-.-</ecNumber>
    </recommendedName>
</protein>
<dbReference type="NCBIfam" id="TIGR00143">
    <property type="entry name" value="hypF"/>
    <property type="match status" value="1"/>
</dbReference>
<dbReference type="InterPro" id="IPR001792">
    <property type="entry name" value="Acylphosphatase-like_dom"/>
</dbReference>
<dbReference type="InterPro" id="IPR006070">
    <property type="entry name" value="Sua5-like_dom"/>
</dbReference>
<feature type="domain" description="YrdC-like" evidence="11">
    <location>
        <begin position="189"/>
        <end position="364"/>
    </location>
</feature>
<dbReference type="Pfam" id="PF07503">
    <property type="entry name" value="zf-HYPF"/>
    <property type="match status" value="2"/>
</dbReference>
<dbReference type="Gene3D" id="3.30.420.360">
    <property type="match status" value="1"/>
</dbReference>
<dbReference type="Pfam" id="PF17788">
    <property type="entry name" value="HypF_C"/>
    <property type="match status" value="1"/>
</dbReference>
<dbReference type="GO" id="GO:0016743">
    <property type="term" value="F:carboxyl- or carbamoyltransferase activity"/>
    <property type="evidence" value="ECO:0007669"/>
    <property type="project" value="UniProtKB-UniRule"/>
</dbReference>
<dbReference type="SUPFAM" id="SSF54975">
    <property type="entry name" value="Acylphosphatase/BLUF domain-like"/>
    <property type="match status" value="1"/>
</dbReference>
<dbReference type="EMBL" id="AMEM01000044">
    <property type="protein sequence ID" value="EKX87402.1"/>
    <property type="molecule type" value="Genomic_DNA"/>
</dbReference>
<keyword evidence="4" id="KW-0479">Metal-binding</keyword>
<dbReference type="InterPro" id="IPR017968">
    <property type="entry name" value="Acylphosphatase_CS"/>
</dbReference>
<evidence type="ECO:0000259" key="10">
    <source>
        <dbReference type="PROSITE" id="PS51160"/>
    </source>
</evidence>
<dbReference type="InterPro" id="IPR011125">
    <property type="entry name" value="Znf_HypF"/>
</dbReference>
<feature type="domain" description="Acylphosphatase-like" evidence="10">
    <location>
        <begin position="5"/>
        <end position="91"/>
    </location>
</feature>
<evidence type="ECO:0000256" key="3">
    <source>
        <dbReference type="ARBA" id="ARBA00022598"/>
    </source>
</evidence>
<dbReference type="Gene3D" id="3.30.110.120">
    <property type="match status" value="1"/>
</dbReference>
<evidence type="ECO:0000256" key="7">
    <source>
        <dbReference type="ARBA" id="ARBA00048220"/>
    </source>
</evidence>
<dbReference type="PROSITE" id="PS00150">
    <property type="entry name" value="ACYLPHOSPHATASE_1"/>
    <property type="match status" value="1"/>
</dbReference>
<feature type="active site" evidence="9">
    <location>
        <position position="20"/>
    </location>
</feature>
<dbReference type="AlphaFoldDB" id="L1M872"/>
<name>L1M872_9CORY</name>
<evidence type="ECO:0000256" key="1">
    <source>
        <dbReference type="ARBA" id="ARBA00004711"/>
    </source>
</evidence>
<dbReference type="PATRIC" id="fig|1035195.3.peg.2443"/>
<dbReference type="UniPathway" id="UPA00335"/>
<dbReference type="Pfam" id="PF00708">
    <property type="entry name" value="Acylphosphatase"/>
    <property type="match status" value="1"/>
</dbReference>
<dbReference type="OrthoDB" id="9808093at2"/>
<dbReference type="STRING" id="1035195.HMPREF9997_02728"/>
<keyword evidence="3" id="KW-0436">Ligase</keyword>
<sequence length="718" mass="77246">MDVVRQRVVLRGVVQGVGFRPHVAQVAARHPITGFCGNDATSVFIEAQGTRDAVEAFITDVLATLPPLAHVLDRTDTSLPISEEKGFSIAASISNPGERTLIPPDVATCDECLADMADPGNRRYQYPFTTCTNCGPRLSIIEDLPYDRPNTTMRIFPMCPACETEYTTPTDRRFHAQPISCPNCGPQLSMSIAAARALIDAGRILAVKGIGGFHLMCDATNEDAVSELRRRKNRPDKPFAVMVPDLDWARRLVTLTPEEEELLTSPARPIVIASARVELPGIAPGLGDIGVLLPYTPLHSLLVDRPMVATSGNAAGEPLCFTNDDAMSKLGALADEFVLHDRDIHIPVEDSVFVGTMPSRRSRGYAPLPIPVTPGPTVLAVGGELKNTFALAHGDCVHVSAHVGDMGSLASQQAFDRGVEQMLRIQRAEPSLVVCDLHPGYATTALAEHLAERFDVDVIPVQHHYAHALSLLTEHGVDEGPVVVGTFDGTGYGLDGTIWGGEILTIAEDYGWSRTWHVPSFPLVGGDRAVHHPWRIAAGISHAWDLDIPLPDSQEAALVASQLESGFGVVQSSSLGRLFDAASWLLTGITPTFEAHAAMHLEYVASRVDHARGTTSAATSFPVLFMELLSPGDISERALRFHHGVARLLAAQLRAAAEAAGTHTIGVTGGCALNRLLMRFLQDELAEYHLLTHHHVPANDGGLSLGQAMAGRRYASNQ</sequence>
<keyword evidence="9" id="KW-0378">Hydrolase</keyword>
<gene>
    <name evidence="12" type="ORF">HMPREF9997_02728</name>
</gene>
<dbReference type="GO" id="GO:0003998">
    <property type="term" value="F:acylphosphatase activity"/>
    <property type="evidence" value="ECO:0007669"/>
    <property type="project" value="UniProtKB-EC"/>
</dbReference>
<comment type="catalytic activity">
    <reaction evidence="7">
        <text>C-terminal L-cysteinyl-[HypE protein] + carbamoyl phosphate + ATP + H2O = C-terminal S-carboxamide-L-cysteinyl-[HypE protein] + AMP + phosphate + diphosphate + H(+)</text>
        <dbReference type="Rhea" id="RHEA:55636"/>
        <dbReference type="Rhea" id="RHEA-COMP:14247"/>
        <dbReference type="Rhea" id="RHEA-COMP:14392"/>
        <dbReference type="ChEBI" id="CHEBI:15377"/>
        <dbReference type="ChEBI" id="CHEBI:15378"/>
        <dbReference type="ChEBI" id="CHEBI:30616"/>
        <dbReference type="ChEBI" id="CHEBI:33019"/>
        <dbReference type="ChEBI" id="CHEBI:43474"/>
        <dbReference type="ChEBI" id="CHEBI:58228"/>
        <dbReference type="ChEBI" id="CHEBI:76913"/>
        <dbReference type="ChEBI" id="CHEBI:139126"/>
        <dbReference type="ChEBI" id="CHEBI:456215"/>
    </reaction>
</comment>
<keyword evidence="12" id="KW-0808">Transferase</keyword>
<dbReference type="Gene3D" id="3.30.420.40">
    <property type="match status" value="1"/>
</dbReference>
<dbReference type="PROSITE" id="PS51160">
    <property type="entry name" value="ACYLPHOSPHATASE_3"/>
    <property type="match status" value="1"/>
</dbReference>
<dbReference type="InterPro" id="IPR051060">
    <property type="entry name" value="Carbamoyltrans_HypF-like"/>
</dbReference>
<evidence type="ECO:0000256" key="6">
    <source>
        <dbReference type="ARBA" id="ARBA00022833"/>
    </source>
</evidence>
<dbReference type="GO" id="GO:0051604">
    <property type="term" value="P:protein maturation"/>
    <property type="evidence" value="ECO:0007669"/>
    <property type="project" value="TreeGrafter"/>
</dbReference>
<accession>L1M872</accession>
<dbReference type="Gene3D" id="3.90.870.50">
    <property type="match status" value="1"/>
</dbReference>
<evidence type="ECO:0000313" key="12">
    <source>
        <dbReference type="EMBL" id="EKX87402.1"/>
    </source>
</evidence>
<dbReference type="GO" id="GO:0008270">
    <property type="term" value="F:zinc ion binding"/>
    <property type="evidence" value="ECO:0007669"/>
    <property type="project" value="UniProtKB-KW"/>
</dbReference>
<evidence type="ECO:0000256" key="4">
    <source>
        <dbReference type="ARBA" id="ARBA00022723"/>
    </source>
</evidence>
<comment type="similarity">
    <text evidence="2 8">Belongs to the carbamoyltransferase HypF family.</text>
</comment>
<evidence type="ECO:0000256" key="8">
    <source>
        <dbReference type="PIRNR" id="PIRNR006256"/>
    </source>
</evidence>
<dbReference type="PANTHER" id="PTHR42959">
    <property type="entry name" value="CARBAMOYLTRANSFERASE"/>
    <property type="match status" value="1"/>
</dbReference>
<dbReference type="Proteomes" id="UP000010445">
    <property type="component" value="Unassembled WGS sequence"/>
</dbReference>
<dbReference type="eggNOG" id="COG0068">
    <property type="taxonomic scope" value="Bacteria"/>
</dbReference>
<evidence type="ECO:0000259" key="11">
    <source>
        <dbReference type="PROSITE" id="PS51163"/>
    </source>
</evidence>
<comment type="pathway">
    <text evidence="1">Protein modification; [NiFe] hydrogenase maturation.</text>
</comment>
<dbReference type="InterPro" id="IPR036046">
    <property type="entry name" value="Acylphosphatase-like_dom_sf"/>
</dbReference>
<dbReference type="HOGENOM" id="CLU_009164_0_0_11"/>
<dbReference type="SUPFAM" id="SSF55821">
    <property type="entry name" value="YrdC/RibB"/>
    <property type="match status" value="1"/>
</dbReference>
<dbReference type="EC" id="6.2.-.-" evidence="8"/>
<dbReference type="Pfam" id="PF01300">
    <property type="entry name" value="Sua5_yciO_yrdC"/>
    <property type="match status" value="1"/>
</dbReference>
<dbReference type="GO" id="GO:0003725">
    <property type="term" value="F:double-stranded RNA binding"/>
    <property type="evidence" value="ECO:0007669"/>
    <property type="project" value="InterPro"/>
</dbReference>
<evidence type="ECO:0000256" key="2">
    <source>
        <dbReference type="ARBA" id="ARBA00008097"/>
    </source>
</evidence>
<dbReference type="InterPro" id="IPR055128">
    <property type="entry name" value="HypF_C_2"/>
</dbReference>
<keyword evidence="5" id="KW-0863">Zinc-finger</keyword>
<dbReference type="PIRSF" id="PIRSF006256">
    <property type="entry name" value="CMPcnvr_hdrg_mat"/>
    <property type="match status" value="1"/>
</dbReference>
<dbReference type="PROSITE" id="PS51163">
    <property type="entry name" value="YRDC"/>
    <property type="match status" value="1"/>
</dbReference>
<dbReference type="PANTHER" id="PTHR42959:SF1">
    <property type="entry name" value="CARBAMOYLTRANSFERASE HYPF"/>
    <property type="match status" value="1"/>
</dbReference>
<evidence type="ECO:0000256" key="5">
    <source>
        <dbReference type="ARBA" id="ARBA00022771"/>
    </source>
</evidence>
<evidence type="ECO:0000256" key="9">
    <source>
        <dbReference type="PROSITE-ProRule" id="PRU00520"/>
    </source>
</evidence>
<proteinExistence type="inferred from homology"/>
<keyword evidence="6" id="KW-0862">Zinc</keyword>
<dbReference type="InterPro" id="IPR041440">
    <property type="entry name" value="HypF_C"/>
</dbReference>
<keyword evidence="13" id="KW-1185">Reference proteome</keyword>
<dbReference type="GO" id="GO:0016874">
    <property type="term" value="F:ligase activity"/>
    <property type="evidence" value="ECO:0007669"/>
    <property type="project" value="UniProtKB-UniRule"/>
</dbReference>
<organism evidence="12 13">
    <name type="scientific">Corynebacterium durum F0235</name>
    <dbReference type="NCBI Taxonomy" id="1035195"/>
    <lineage>
        <taxon>Bacteria</taxon>
        <taxon>Bacillati</taxon>
        <taxon>Actinomycetota</taxon>
        <taxon>Actinomycetes</taxon>
        <taxon>Mycobacteriales</taxon>
        <taxon>Corynebacteriaceae</taxon>
        <taxon>Corynebacterium</taxon>
    </lineage>
</organism>
<feature type="active site" evidence="9">
    <location>
        <position position="38"/>
    </location>
</feature>
<evidence type="ECO:0000313" key="13">
    <source>
        <dbReference type="Proteomes" id="UP000010445"/>
    </source>
</evidence>
<dbReference type="InterPro" id="IPR017945">
    <property type="entry name" value="DHBP_synth_RibB-like_a/b_dom"/>
</dbReference>
<comment type="caution">
    <text evidence="12">The sequence shown here is derived from an EMBL/GenBank/DDBJ whole genome shotgun (WGS) entry which is preliminary data.</text>
</comment>
<dbReference type="Pfam" id="PF22521">
    <property type="entry name" value="HypF_C_2"/>
    <property type="match status" value="1"/>
</dbReference>
<comment type="catalytic activity">
    <reaction evidence="9">
        <text>an acyl phosphate + H2O = a carboxylate + phosphate + H(+)</text>
        <dbReference type="Rhea" id="RHEA:14965"/>
        <dbReference type="ChEBI" id="CHEBI:15377"/>
        <dbReference type="ChEBI" id="CHEBI:15378"/>
        <dbReference type="ChEBI" id="CHEBI:29067"/>
        <dbReference type="ChEBI" id="CHEBI:43474"/>
        <dbReference type="ChEBI" id="CHEBI:59918"/>
        <dbReference type="EC" id="3.6.1.7"/>
    </reaction>
</comment>
<reference evidence="12 13" key="1">
    <citation type="submission" date="2012-05" db="EMBL/GenBank/DDBJ databases">
        <authorList>
            <person name="Weinstock G."/>
            <person name="Sodergren E."/>
            <person name="Lobos E.A."/>
            <person name="Fulton L."/>
            <person name="Fulton R."/>
            <person name="Courtney L."/>
            <person name="Fronick C."/>
            <person name="O'Laughlin M."/>
            <person name="Godfrey J."/>
            <person name="Wilson R.M."/>
            <person name="Miner T."/>
            <person name="Farmer C."/>
            <person name="Delehaunty K."/>
            <person name="Cordes M."/>
            <person name="Minx P."/>
            <person name="Tomlinson C."/>
            <person name="Chen J."/>
            <person name="Wollam A."/>
            <person name="Pepin K.H."/>
            <person name="Bhonagiri V."/>
            <person name="Zhang X."/>
            <person name="Suruliraj S."/>
            <person name="Warren W."/>
            <person name="Mitreva M."/>
            <person name="Mardis E.R."/>
            <person name="Wilson R.K."/>
        </authorList>
    </citation>
    <scope>NUCLEOTIDE SEQUENCE [LARGE SCALE GENOMIC DNA]</scope>
    <source>
        <strain evidence="12 13">F0235</strain>
    </source>
</reference>
<dbReference type="InterPro" id="IPR004421">
    <property type="entry name" value="Carbamoyltransferase_HypF"/>
</dbReference>